<reference evidence="7 8" key="1">
    <citation type="submission" date="2018-11" db="EMBL/GenBank/DDBJ databases">
        <authorList>
            <consortium name="Pathogen Informatics"/>
        </authorList>
    </citation>
    <scope>NUCLEOTIDE SEQUENCE [LARGE SCALE GENOMIC DNA]</scope>
</reference>
<keyword evidence="4" id="KW-0539">Nucleus</keyword>
<comment type="subcellular location">
    <subcellularLocation>
        <location evidence="1">Nucleus</location>
    </subcellularLocation>
</comment>
<organism evidence="7 8">
    <name type="scientific">Cylicostephanus goldi</name>
    <name type="common">Nematode worm</name>
    <dbReference type="NCBI Taxonomy" id="71465"/>
    <lineage>
        <taxon>Eukaryota</taxon>
        <taxon>Metazoa</taxon>
        <taxon>Ecdysozoa</taxon>
        <taxon>Nematoda</taxon>
        <taxon>Chromadorea</taxon>
        <taxon>Rhabditida</taxon>
        <taxon>Rhabditina</taxon>
        <taxon>Rhabditomorpha</taxon>
        <taxon>Strongyloidea</taxon>
        <taxon>Strongylidae</taxon>
        <taxon>Cylicostephanus</taxon>
    </lineage>
</organism>
<evidence type="ECO:0000256" key="3">
    <source>
        <dbReference type="ARBA" id="ARBA00022776"/>
    </source>
</evidence>
<keyword evidence="8" id="KW-1185">Reference proteome</keyword>
<dbReference type="GO" id="GO:0005634">
    <property type="term" value="C:nucleus"/>
    <property type="evidence" value="ECO:0007669"/>
    <property type="project" value="UniProtKB-SubCell"/>
</dbReference>
<name>A0A3P6RMP0_CYLGO</name>
<evidence type="ECO:0000256" key="2">
    <source>
        <dbReference type="ARBA" id="ARBA00022618"/>
    </source>
</evidence>
<protein>
    <recommendedName>
        <fullName evidence="6">Condensin complex subunit 1 C-terminal domain-containing protein</fullName>
    </recommendedName>
</protein>
<dbReference type="AlphaFoldDB" id="A0A3P6RMP0"/>
<evidence type="ECO:0000313" key="8">
    <source>
        <dbReference type="Proteomes" id="UP000271889"/>
    </source>
</evidence>
<gene>
    <name evidence="7" type="ORF">CGOC_LOCUS3272</name>
</gene>
<dbReference type="Pfam" id="PF12717">
    <property type="entry name" value="Cnd1"/>
    <property type="match status" value="1"/>
</dbReference>
<dbReference type="EMBL" id="UYRV01008170">
    <property type="protein sequence ID" value="VDK55275.1"/>
    <property type="molecule type" value="Genomic_DNA"/>
</dbReference>
<sequence>MVDRYSPIVAACLKDRSTLVRQQVLESLTSLIKEQYIRWEGQASCIMYRFVSTILDENEIISDYAKFCLRDVLLLQFPSLFESHFIECLMYFNNVPMDSEREATVPLDQTHRVCLHGLENLENRMAIYKFMISTFDDPRKFTLMAQICTQIFCPLMNGKIKYEDHPVQELVKDALMVLSLKEIKLSMDVGRTPDDEEEPPTAVVVSFRLVVLPVIFIISRMQAAAKDIIVSAFRKAMLDYVMPTLLDLRMYLNERRSGLRKYLYAVFRQVCAPFALFDYQLFLSVICREHKEQIDAFLDGDQQLKAEVEYDIRKYEVVHCLCP</sequence>
<dbReference type="GO" id="GO:0007076">
    <property type="term" value="P:mitotic chromosome condensation"/>
    <property type="evidence" value="ECO:0007669"/>
    <property type="project" value="InterPro"/>
</dbReference>
<dbReference type="GO" id="GO:0051301">
    <property type="term" value="P:cell division"/>
    <property type="evidence" value="ECO:0007669"/>
    <property type="project" value="UniProtKB-KW"/>
</dbReference>
<keyword evidence="3" id="KW-0498">Mitosis</keyword>
<dbReference type="GO" id="GO:0010032">
    <property type="term" value="P:meiotic chromosome condensation"/>
    <property type="evidence" value="ECO:0007669"/>
    <property type="project" value="TreeGrafter"/>
</dbReference>
<dbReference type="GO" id="GO:0000779">
    <property type="term" value="C:condensed chromosome, centromeric region"/>
    <property type="evidence" value="ECO:0007669"/>
    <property type="project" value="TreeGrafter"/>
</dbReference>
<accession>A0A3P6RMP0</accession>
<evidence type="ECO:0000256" key="5">
    <source>
        <dbReference type="ARBA" id="ARBA00023306"/>
    </source>
</evidence>
<feature type="domain" description="Condensin complex subunit 1 C-terminal" evidence="6">
    <location>
        <begin position="1"/>
        <end position="150"/>
    </location>
</feature>
<dbReference type="GO" id="GO:0000796">
    <property type="term" value="C:condensin complex"/>
    <property type="evidence" value="ECO:0007669"/>
    <property type="project" value="TreeGrafter"/>
</dbReference>
<dbReference type="PANTHER" id="PTHR14222:SF1">
    <property type="entry name" value="CONDENSIN-2 COMPLEX SUBUNIT D3"/>
    <property type="match status" value="1"/>
</dbReference>
<evidence type="ECO:0000256" key="4">
    <source>
        <dbReference type="ARBA" id="ARBA00023242"/>
    </source>
</evidence>
<dbReference type="Proteomes" id="UP000271889">
    <property type="component" value="Unassembled WGS sequence"/>
</dbReference>
<dbReference type="PANTHER" id="PTHR14222">
    <property type="entry name" value="CONDENSIN"/>
    <property type="match status" value="1"/>
</dbReference>
<dbReference type="OrthoDB" id="10263978at2759"/>
<proteinExistence type="predicted"/>
<dbReference type="InterPro" id="IPR032682">
    <property type="entry name" value="Cnd1_C"/>
</dbReference>
<evidence type="ECO:0000313" key="7">
    <source>
        <dbReference type="EMBL" id="VDK55275.1"/>
    </source>
</evidence>
<dbReference type="InterPro" id="IPR026971">
    <property type="entry name" value="CND1/NCAPD3"/>
</dbReference>
<dbReference type="GO" id="GO:0042393">
    <property type="term" value="F:histone binding"/>
    <property type="evidence" value="ECO:0007669"/>
    <property type="project" value="TreeGrafter"/>
</dbReference>
<keyword evidence="5" id="KW-0131">Cell cycle</keyword>
<evidence type="ECO:0000256" key="1">
    <source>
        <dbReference type="ARBA" id="ARBA00004123"/>
    </source>
</evidence>
<evidence type="ECO:0000259" key="6">
    <source>
        <dbReference type="Pfam" id="PF12717"/>
    </source>
</evidence>
<keyword evidence="2" id="KW-0132">Cell division</keyword>